<gene>
    <name evidence="1" type="ORF">COCSADRAFT_359026</name>
</gene>
<name>M2R7D0_COCSN</name>
<evidence type="ECO:0000313" key="2">
    <source>
        <dbReference type="Proteomes" id="UP000016934"/>
    </source>
</evidence>
<protein>
    <recommendedName>
        <fullName evidence="3">Heterokaryon incompatibility domain-containing protein</fullName>
    </recommendedName>
</protein>
<keyword evidence="2" id="KW-1185">Reference proteome</keyword>
<dbReference type="STRING" id="665912.M2R7D0"/>
<dbReference type="PANTHER" id="PTHR10622">
    <property type="entry name" value="HET DOMAIN-CONTAINING PROTEIN"/>
    <property type="match status" value="1"/>
</dbReference>
<dbReference type="HOGENOM" id="CLU_2090452_0_0_1"/>
<dbReference type="RefSeq" id="XP_007701205.1">
    <property type="nucleotide sequence ID" value="XM_007703015.1"/>
</dbReference>
<evidence type="ECO:0008006" key="3">
    <source>
        <dbReference type="Google" id="ProtNLM"/>
    </source>
</evidence>
<dbReference type="EMBL" id="KB445645">
    <property type="protein sequence ID" value="EMD62899.1"/>
    <property type="molecule type" value="Genomic_DNA"/>
</dbReference>
<organism evidence="1 2">
    <name type="scientific">Cochliobolus sativus (strain ND90Pr / ATCC 201652)</name>
    <name type="common">Common root rot and spot blotch fungus</name>
    <name type="synonym">Bipolaris sorokiniana</name>
    <dbReference type="NCBI Taxonomy" id="665912"/>
    <lineage>
        <taxon>Eukaryota</taxon>
        <taxon>Fungi</taxon>
        <taxon>Dikarya</taxon>
        <taxon>Ascomycota</taxon>
        <taxon>Pezizomycotina</taxon>
        <taxon>Dothideomycetes</taxon>
        <taxon>Pleosporomycetidae</taxon>
        <taxon>Pleosporales</taxon>
        <taxon>Pleosporineae</taxon>
        <taxon>Pleosporaceae</taxon>
        <taxon>Bipolaris</taxon>
    </lineage>
</organism>
<dbReference type="KEGG" id="bsc:COCSADRAFT_359026"/>
<dbReference type="Proteomes" id="UP000016934">
    <property type="component" value="Unassembled WGS sequence"/>
</dbReference>
<reference evidence="1 2" key="1">
    <citation type="journal article" date="2012" name="PLoS Pathog.">
        <title>Diverse lifestyles and strategies of plant pathogenesis encoded in the genomes of eighteen Dothideomycetes fungi.</title>
        <authorList>
            <person name="Ohm R.A."/>
            <person name="Feau N."/>
            <person name="Henrissat B."/>
            <person name="Schoch C.L."/>
            <person name="Horwitz B.A."/>
            <person name="Barry K.W."/>
            <person name="Condon B.J."/>
            <person name="Copeland A.C."/>
            <person name="Dhillon B."/>
            <person name="Glaser F."/>
            <person name="Hesse C.N."/>
            <person name="Kosti I."/>
            <person name="LaButti K."/>
            <person name="Lindquist E.A."/>
            <person name="Lucas S."/>
            <person name="Salamov A.A."/>
            <person name="Bradshaw R.E."/>
            <person name="Ciuffetti L."/>
            <person name="Hamelin R.C."/>
            <person name="Kema G.H.J."/>
            <person name="Lawrence C."/>
            <person name="Scott J.A."/>
            <person name="Spatafora J.W."/>
            <person name="Turgeon B.G."/>
            <person name="de Wit P.J.G.M."/>
            <person name="Zhong S."/>
            <person name="Goodwin S.B."/>
            <person name="Grigoriev I.V."/>
        </authorList>
    </citation>
    <scope>NUCLEOTIDE SEQUENCE [LARGE SCALE GENOMIC DNA]</scope>
    <source>
        <strain evidence="2">ND90Pr / ATCC 201652</strain>
    </source>
</reference>
<sequence length="117" mass="13268">MLQELLVPRDVVFYNYQWHQLGRKSGHSELISEMTEIDEGALTEMSSTWHENGNISDAYCASPRETIRTEDMTYCLLGIFSINMPLLYGEGGRAFHRLQEAIIGSVNDDSILAWGPQ</sequence>
<feature type="non-terminal residue" evidence="1">
    <location>
        <position position="117"/>
    </location>
</feature>
<proteinExistence type="predicted"/>
<dbReference type="OrthoDB" id="674604at2759"/>
<reference evidence="2" key="2">
    <citation type="journal article" date="2013" name="PLoS Genet.">
        <title>Comparative genome structure, secondary metabolite, and effector coding capacity across Cochliobolus pathogens.</title>
        <authorList>
            <person name="Condon B.J."/>
            <person name="Leng Y."/>
            <person name="Wu D."/>
            <person name="Bushley K.E."/>
            <person name="Ohm R.A."/>
            <person name="Otillar R."/>
            <person name="Martin J."/>
            <person name="Schackwitz W."/>
            <person name="Grimwood J."/>
            <person name="MohdZainudin N."/>
            <person name="Xue C."/>
            <person name="Wang R."/>
            <person name="Manning V.A."/>
            <person name="Dhillon B."/>
            <person name="Tu Z.J."/>
            <person name="Steffenson B.J."/>
            <person name="Salamov A."/>
            <person name="Sun H."/>
            <person name="Lowry S."/>
            <person name="LaButti K."/>
            <person name="Han J."/>
            <person name="Copeland A."/>
            <person name="Lindquist E."/>
            <person name="Barry K."/>
            <person name="Schmutz J."/>
            <person name="Baker S.E."/>
            <person name="Ciuffetti L.M."/>
            <person name="Grigoriev I.V."/>
            <person name="Zhong S."/>
            <person name="Turgeon B.G."/>
        </authorList>
    </citation>
    <scope>NUCLEOTIDE SEQUENCE [LARGE SCALE GENOMIC DNA]</scope>
    <source>
        <strain evidence="2">ND90Pr / ATCC 201652</strain>
    </source>
</reference>
<dbReference type="PANTHER" id="PTHR10622:SF10">
    <property type="entry name" value="HET DOMAIN-CONTAINING PROTEIN"/>
    <property type="match status" value="1"/>
</dbReference>
<evidence type="ECO:0000313" key="1">
    <source>
        <dbReference type="EMBL" id="EMD62899.1"/>
    </source>
</evidence>
<accession>M2R7D0</accession>
<dbReference type="AlphaFoldDB" id="M2R7D0"/>
<dbReference type="GeneID" id="19138598"/>